<feature type="transmembrane region" description="Helical" evidence="1">
    <location>
        <begin position="176"/>
        <end position="196"/>
    </location>
</feature>
<dbReference type="Proteomes" id="UP000033533">
    <property type="component" value="Unassembled WGS sequence"/>
</dbReference>
<evidence type="ECO:0000313" key="2">
    <source>
        <dbReference type="EMBL" id="KJY58628.1"/>
    </source>
</evidence>
<proteinExistence type="predicted"/>
<dbReference type="OrthoDB" id="2319231at2"/>
<evidence type="ECO:0000256" key="1">
    <source>
        <dbReference type="SAM" id="Phobius"/>
    </source>
</evidence>
<dbReference type="AlphaFoldDB" id="A0A0F4LJY0"/>
<dbReference type="RefSeq" id="WP_045927565.1">
    <property type="nucleotide sequence ID" value="NZ_JBHSZS010000021.1"/>
</dbReference>
<dbReference type="PATRIC" id="fig|1218493.3.peg.375"/>
<feature type="transmembrane region" description="Helical" evidence="1">
    <location>
        <begin position="265"/>
        <end position="283"/>
    </location>
</feature>
<feature type="transmembrane region" description="Helical" evidence="1">
    <location>
        <begin position="232"/>
        <end position="253"/>
    </location>
</feature>
<dbReference type="HOGENOM" id="CLU_803613_0_0_9"/>
<feature type="transmembrane region" description="Helical" evidence="1">
    <location>
        <begin position="73"/>
        <end position="94"/>
    </location>
</feature>
<dbReference type="EMBL" id="JXBY01000007">
    <property type="protein sequence ID" value="KJY58628.1"/>
    <property type="molecule type" value="Genomic_DNA"/>
</dbReference>
<comment type="caution">
    <text evidence="2">The sequence shown here is derived from an EMBL/GenBank/DDBJ whole genome shotgun (WGS) entry which is preliminary data.</text>
</comment>
<accession>A0A0F4LJY0</accession>
<keyword evidence="1" id="KW-1133">Transmembrane helix</keyword>
<feature type="transmembrane region" description="Helical" evidence="1">
    <location>
        <begin position="303"/>
        <end position="333"/>
    </location>
</feature>
<reference evidence="2 3" key="1">
    <citation type="submission" date="2014-12" db="EMBL/GenBank/DDBJ databases">
        <title>Comparative genomics of the lactic acid bacteria isolated from the honey bee gut.</title>
        <authorList>
            <person name="Ellegaard K.M."/>
            <person name="Tamarit D."/>
            <person name="Javelind E."/>
            <person name="Olofsson T."/>
            <person name="Andersson S.G."/>
            <person name="Vasquez A."/>
        </authorList>
    </citation>
    <scope>NUCLEOTIDE SEQUENCE [LARGE SCALE GENOMIC DNA]</scope>
    <source>
        <strain evidence="2 3">Biut2</strain>
    </source>
</reference>
<organism evidence="2 3">
    <name type="scientific">Lactobacillus kullabergensis</name>
    <dbReference type="NCBI Taxonomy" id="1218493"/>
    <lineage>
        <taxon>Bacteria</taxon>
        <taxon>Bacillati</taxon>
        <taxon>Bacillota</taxon>
        <taxon>Bacilli</taxon>
        <taxon>Lactobacillales</taxon>
        <taxon>Lactobacillaceae</taxon>
        <taxon>Lactobacillus</taxon>
    </lineage>
</organism>
<protein>
    <submittedName>
        <fullName evidence="2">Uncharacterized protein</fullName>
    </submittedName>
</protein>
<keyword evidence="1" id="KW-0812">Transmembrane</keyword>
<feature type="transmembrane region" description="Helical" evidence="1">
    <location>
        <begin position="100"/>
        <end position="117"/>
    </location>
</feature>
<gene>
    <name evidence="2" type="ORF">JF76_03560</name>
</gene>
<sequence length="339" mass="38939">MTTCPNCGRPINDADVTCPNCHFDLQKYRETFFTDQHQKANYEDEEAGKKIASRKVYRQEFYPKKQNSVIERMLQWIHVNSMIVFLLGIALLILMSFSRSFGWICFFALLVWLYFVCSRQEKIDRYTVDERLTQKINQLGSNMFNDVAESKEKVKSKSRLAQKGIKYKENVQVKKHFTYVQLLVVLVAVINLIVLFTGSGASVLDMTYGQKMSITRVVFGLAGRLFSSNATLLSGVLLCVIWLIIVLIPLFIIYHTLRDTKKSRLIAFLLSLIETIFLIYIIYRMSNSTLSNHGILHSITSQLLLYAVSIGASTYFLILASVMTTGLTGYNLFRHRQKQ</sequence>
<evidence type="ECO:0000313" key="3">
    <source>
        <dbReference type="Proteomes" id="UP000033533"/>
    </source>
</evidence>
<name>A0A0F4LJY0_9LACO</name>
<keyword evidence="1" id="KW-0472">Membrane</keyword>